<feature type="transmembrane region" description="Helical" evidence="1">
    <location>
        <begin position="142"/>
        <end position="163"/>
    </location>
</feature>
<organism evidence="2 3">
    <name type="scientific">Brachionus calyciflorus</name>
    <dbReference type="NCBI Taxonomy" id="104777"/>
    <lineage>
        <taxon>Eukaryota</taxon>
        <taxon>Metazoa</taxon>
        <taxon>Spiralia</taxon>
        <taxon>Gnathifera</taxon>
        <taxon>Rotifera</taxon>
        <taxon>Eurotatoria</taxon>
        <taxon>Monogononta</taxon>
        <taxon>Pseudotrocha</taxon>
        <taxon>Ploima</taxon>
        <taxon>Brachionidae</taxon>
        <taxon>Brachionus</taxon>
    </lineage>
</organism>
<keyword evidence="1" id="KW-0812">Transmembrane</keyword>
<feature type="transmembrane region" description="Helical" evidence="1">
    <location>
        <begin position="62"/>
        <end position="81"/>
    </location>
</feature>
<evidence type="ECO:0000313" key="2">
    <source>
        <dbReference type="EMBL" id="CAF0775405.1"/>
    </source>
</evidence>
<comment type="caution">
    <text evidence="2">The sequence shown here is derived from an EMBL/GenBank/DDBJ whole genome shotgun (WGS) entry which is preliminary data.</text>
</comment>
<sequence>MNQNVTDSIKIYFSLREITTELQDITNVFWLPSICIFGMFTSALNITVTFSKDLNKNPYKVILVDSIGDFLFLMVQFPLFIIRCGAICPWGHSYVAKLFEIYVYLFCGYVIVCFRVLVDISVSFNRLLILLNIGQNSKEINFYFKALIFLVIAILLNFPNFALSKQVIQAGRFYPMLNSSNYEIIYDKGLRNSFKVQWIQITLSCISVVKDPVFFTIFCGINIAIAVKFRQHMTRKSAMTLKNMVKSTMTTLTQDTAVNQGAKVKKTKNTRKDNSTTIMLLGLCVIYFFGNLIDSSAILLDIFGIDVYYKYGFIVLIDKMKQKETLF</sequence>
<keyword evidence="1" id="KW-0472">Membrane</keyword>
<name>A0A813R3K0_9BILA</name>
<keyword evidence="1" id="KW-1133">Transmembrane helix</keyword>
<feature type="transmembrane region" description="Helical" evidence="1">
    <location>
        <begin position="101"/>
        <end position="122"/>
    </location>
</feature>
<feature type="transmembrane region" description="Helical" evidence="1">
    <location>
        <begin position="275"/>
        <end position="292"/>
    </location>
</feature>
<dbReference type="Proteomes" id="UP000663879">
    <property type="component" value="Unassembled WGS sequence"/>
</dbReference>
<gene>
    <name evidence="2" type="ORF">OXX778_LOCUS5177</name>
</gene>
<accession>A0A813R3K0</accession>
<evidence type="ECO:0000256" key="1">
    <source>
        <dbReference type="SAM" id="Phobius"/>
    </source>
</evidence>
<evidence type="ECO:0000313" key="3">
    <source>
        <dbReference type="Proteomes" id="UP000663879"/>
    </source>
</evidence>
<proteinExistence type="predicted"/>
<reference evidence="2" key="1">
    <citation type="submission" date="2021-02" db="EMBL/GenBank/DDBJ databases">
        <authorList>
            <person name="Nowell W R."/>
        </authorList>
    </citation>
    <scope>NUCLEOTIDE SEQUENCE</scope>
    <source>
        <strain evidence="2">Ploen Becks lab</strain>
    </source>
</reference>
<feature type="transmembrane region" description="Helical" evidence="1">
    <location>
        <begin position="29"/>
        <end position="50"/>
    </location>
</feature>
<dbReference type="OrthoDB" id="10422234at2759"/>
<protein>
    <submittedName>
        <fullName evidence="2">Uncharacterized protein</fullName>
    </submittedName>
</protein>
<dbReference type="EMBL" id="CAJNOC010000549">
    <property type="protein sequence ID" value="CAF0775405.1"/>
    <property type="molecule type" value="Genomic_DNA"/>
</dbReference>
<dbReference type="AlphaFoldDB" id="A0A813R3K0"/>
<keyword evidence="3" id="KW-1185">Reference proteome</keyword>